<gene>
    <name evidence="1" type="ORF">A2Z67_05450</name>
</gene>
<accession>A0A1F7WYY0</accession>
<reference evidence="1 2" key="1">
    <citation type="journal article" date="2016" name="Nat. Commun.">
        <title>Thousands of microbial genomes shed light on interconnected biogeochemical processes in an aquifer system.</title>
        <authorList>
            <person name="Anantharaman K."/>
            <person name="Brown C.T."/>
            <person name="Hug L.A."/>
            <person name="Sharon I."/>
            <person name="Castelle C.J."/>
            <person name="Probst A.J."/>
            <person name="Thomas B.C."/>
            <person name="Singh A."/>
            <person name="Wilkins M.J."/>
            <person name="Karaoz U."/>
            <person name="Brodie E.L."/>
            <person name="Williams K.H."/>
            <person name="Hubbard S.S."/>
            <person name="Banfield J.F."/>
        </authorList>
    </citation>
    <scope>NUCLEOTIDE SEQUENCE [LARGE SCALE GENOMIC DNA]</scope>
</reference>
<name>A0A1F7WYY0_9BACT</name>
<dbReference type="Gene3D" id="6.10.250.2650">
    <property type="match status" value="1"/>
</dbReference>
<evidence type="ECO:0000313" key="1">
    <source>
        <dbReference type="EMBL" id="OGM08052.1"/>
    </source>
</evidence>
<sequence length="162" mass="19001">MTISELEKKSWWNLLQEDLKGLLKESLTLEEKVAGWSEKFHDYSFVVFPAAKAYEGYLKILFLKMGFINENDYYGKHFRIGKALNPSLDTKITHEESVYQKLLNFCRGNEIPDSLWNAWKVSRNLLFHWFPNEKNAISFVEAKERIDIILNAMDLAFKGCKI</sequence>
<organism evidence="1 2">
    <name type="scientific">Candidatus Woesebacteria bacterium RBG_13_36_22</name>
    <dbReference type="NCBI Taxonomy" id="1802478"/>
    <lineage>
        <taxon>Bacteria</taxon>
        <taxon>Candidatus Woeseibacteriota</taxon>
    </lineage>
</organism>
<comment type="caution">
    <text evidence="1">The sequence shown here is derived from an EMBL/GenBank/DDBJ whole genome shotgun (WGS) entry which is preliminary data.</text>
</comment>
<dbReference type="EMBL" id="MGFQ01000058">
    <property type="protein sequence ID" value="OGM08052.1"/>
    <property type="molecule type" value="Genomic_DNA"/>
</dbReference>
<evidence type="ECO:0008006" key="3">
    <source>
        <dbReference type="Google" id="ProtNLM"/>
    </source>
</evidence>
<protein>
    <recommendedName>
        <fullName evidence="3">Bacterial toxin RNase RnlA/LsoA DBD domain-containing protein</fullName>
    </recommendedName>
</protein>
<proteinExistence type="predicted"/>
<evidence type="ECO:0000313" key="2">
    <source>
        <dbReference type="Proteomes" id="UP000176939"/>
    </source>
</evidence>
<dbReference type="Proteomes" id="UP000176939">
    <property type="component" value="Unassembled WGS sequence"/>
</dbReference>
<dbReference type="AlphaFoldDB" id="A0A1F7WYY0"/>